<feature type="non-terminal residue" evidence="11">
    <location>
        <position position="83"/>
    </location>
</feature>
<sequence>SRLRRLGMMLCSSCCPSPLALIDVKGFDPKDVTVMMKDGKVTVSAERKEECNTCTGKRCSYRKYMKQFSLPPSCCDKEVTYSV</sequence>
<keyword evidence="5" id="KW-0217">Developmental protein</keyword>
<evidence type="ECO:0000256" key="4">
    <source>
        <dbReference type="ARBA" id="ARBA00019020"/>
    </source>
</evidence>
<evidence type="ECO:0000256" key="8">
    <source>
        <dbReference type="ARBA" id="ARBA00022871"/>
    </source>
</evidence>
<evidence type="ECO:0000256" key="3">
    <source>
        <dbReference type="ARBA" id="ARBA00004300"/>
    </source>
</evidence>
<evidence type="ECO:0000256" key="5">
    <source>
        <dbReference type="ARBA" id="ARBA00022473"/>
    </source>
</evidence>
<dbReference type="InterPro" id="IPR008978">
    <property type="entry name" value="HSP20-like_chaperone"/>
</dbReference>
<dbReference type="InterPro" id="IPR037389">
    <property type="entry name" value="ODFP"/>
</dbReference>
<evidence type="ECO:0000256" key="1">
    <source>
        <dbReference type="ARBA" id="ARBA00001979"/>
    </source>
</evidence>
<comment type="function">
    <text evidence="1">Component of the outer dense fibers (ODF) of spermatozoa. ODF are filamentous structures located on the outside of the axoneme in the midpiece and principal piece of the mammalian sperm tail and may help to maintain the passive elastic structures and elastic recoil of the sperm tail.</text>
</comment>
<gene>
    <name evidence="11" type="primary">Odf1</name>
    <name evidence="11" type="ORF">LOCOCH_R03673</name>
</gene>
<name>A0A7L1RJY7_9PASS</name>
<proteinExistence type="predicted"/>
<evidence type="ECO:0000256" key="7">
    <source>
        <dbReference type="ARBA" id="ARBA00022846"/>
    </source>
</evidence>
<dbReference type="GO" id="GO:0005813">
    <property type="term" value="C:centrosome"/>
    <property type="evidence" value="ECO:0007669"/>
    <property type="project" value="UniProtKB-SubCell"/>
</dbReference>
<keyword evidence="6" id="KW-0221">Differentiation</keyword>
<dbReference type="PANTHER" id="PTHR17125">
    <property type="entry name" value="OUTER DENSE FIBER PROTEIN 1"/>
    <property type="match status" value="1"/>
</dbReference>
<evidence type="ECO:0000259" key="10">
    <source>
        <dbReference type="Pfam" id="PF00011"/>
    </source>
</evidence>
<keyword evidence="9" id="KW-0969">Cilium</keyword>
<feature type="non-terminal residue" evidence="11">
    <location>
        <position position="1"/>
    </location>
</feature>
<keyword evidence="12" id="KW-1185">Reference proteome</keyword>
<dbReference type="GO" id="GO:0030154">
    <property type="term" value="P:cell differentiation"/>
    <property type="evidence" value="ECO:0007669"/>
    <property type="project" value="UniProtKB-KW"/>
</dbReference>
<dbReference type="PANTHER" id="PTHR17125:SF2">
    <property type="entry name" value="OUTER DENSE FIBER PROTEIN 1"/>
    <property type="match status" value="1"/>
</dbReference>
<dbReference type="GO" id="GO:0031514">
    <property type="term" value="C:motile cilium"/>
    <property type="evidence" value="ECO:0007669"/>
    <property type="project" value="UniProtKB-SubCell"/>
</dbReference>
<dbReference type="EMBL" id="VXBM01000132">
    <property type="protein sequence ID" value="NXO36077.1"/>
    <property type="molecule type" value="Genomic_DNA"/>
</dbReference>
<dbReference type="Gene3D" id="2.60.40.790">
    <property type="match status" value="1"/>
</dbReference>
<evidence type="ECO:0000256" key="2">
    <source>
        <dbReference type="ARBA" id="ARBA00004230"/>
    </source>
</evidence>
<keyword evidence="9" id="KW-0966">Cell projection</keyword>
<dbReference type="GO" id="GO:0007283">
    <property type="term" value="P:spermatogenesis"/>
    <property type="evidence" value="ECO:0007669"/>
    <property type="project" value="UniProtKB-KW"/>
</dbReference>
<evidence type="ECO:0000313" key="11">
    <source>
        <dbReference type="EMBL" id="NXO36077.1"/>
    </source>
</evidence>
<evidence type="ECO:0000313" key="12">
    <source>
        <dbReference type="Proteomes" id="UP000572057"/>
    </source>
</evidence>
<dbReference type="InterPro" id="IPR002068">
    <property type="entry name" value="A-crystallin/Hsp20_dom"/>
</dbReference>
<dbReference type="OrthoDB" id="1431247at2759"/>
<dbReference type="Pfam" id="PF00011">
    <property type="entry name" value="HSP20"/>
    <property type="match status" value="1"/>
</dbReference>
<keyword evidence="8" id="KW-0744">Spermatogenesis</keyword>
<evidence type="ECO:0000256" key="9">
    <source>
        <dbReference type="ARBA" id="ARBA00023069"/>
    </source>
</evidence>
<comment type="caution">
    <text evidence="11">The sequence shown here is derived from an EMBL/GenBank/DDBJ whole genome shotgun (WGS) entry which is preliminary data.</text>
</comment>
<dbReference type="GO" id="GO:0099513">
    <property type="term" value="C:polymeric cytoskeletal fiber"/>
    <property type="evidence" value="ECO:0007669"/>
    <property type="project" value="InterPro"/>
</dbReference>
<accession>A0A7L1RJY7</accession>
<organism evidence="11 12">
    <name type="scientific">Helopsaltes ochotensis</name>
    <name type="common">Middendorff's grasshopper-warbler</name>
    <dbReference type="NCBI Taxonomy" id="3150915"/>
    <lineage>
        <taxon>Eukaryota</taxon>
        <taxon>Metazoa</taxon>
        <taxon>Chordata</taxon>
        <taxon>Craniata</taxon>
        <taxon>Vertebrata</taxon>
        <taxon>Euteleostomi</taxon>
        <taxon>Archelosauria</taxon>
        <taxon>Archosauria</taxon>
        <taxon>Dinosauria</taxon>
        <taxon>Saurischia</taxon>
        <taxon>Theropoda</taxon>
        <taxon>Coelurosauria</taxon>
        <taxon>Aves</taxon>
        <taxon>Neognathae</taxon>
        <taxon>Neoaves</taxon>
        <taxon>Telluraves</taxon>
        <taxon>Australaves</taxon>
        <taxon>Passeriformes</taxon>
        <taxon>Sylvioidea</taxon>
        <taxon>Locustellidae</taxon>
        <taxon>Helopsaltes</taxon>
    </lineage>
</organism>
<keyword evidence="7" id="KW-0282">Flagellum</keyword>
<protein>
    <recommendedName>
        <fullName evidence="4">Outer dense fiber protein 1</fullName>
    </recommendedName>
</protein>
<reference evidence="12" key="1">
    <citation type="submission" date="2019-09" db="EMBL/GenBank/DDBJ databases">
        <title>Bird 10,000 Genomes (B10K) Project - Family phase.</title>
        <authorList>
            <person name="Zhang G."/>
        </authorList>
    </citation>
    <scope>NUCLEOTIDE SEQUENCE [LARGE SCALE GENOMIC DNA]</scope>
</reference>
<comment type="subcellular location">
    <subcellularLocation>
        <location evidence="2">Cell projection</location>
        <location evidence="2">Cilium</location>
        <location evidence="2">Flagellum</location>
    </subcellularLocation>
    <subcellularLocation>
        <location evidence="3">Cytoplasm</location>
        <location evidence="3">Cytoskeleton</location>
        <location evidence="3">Microtubule organizing center</location>
        <location evidence="3">Centrosome</location>
    </subcellularLocation>
</comment>
<feature type="domain" description="SHSP" evidence="10">
    <location>
        <begin position="22"/>
        <end position="80"/>
    </location>
</feature>
<dbReference type="SUPFAM" id="SSF49764">
    <property type="entry name" value="HSP20-like chaperones"/>
    <property type="match status" value="1"/>
</dbReference>
<evidence type="ECO:0000256" key="6">
    <source>
        <dbReference type="ARBA" id="ARBA00022782"/>
    </source>
</evidence>
<dbReference type="AlphaFoldDB" id="A0A7L1RJY7"/>
<dbReference type="Proteomes" id="UP000572057">
    <property type="component" value="Unassembled WGS sequence"/>
</dbReference>